<evidence type="ECO:0000313" key="3">
    <source>
        <dbReference type="Proteomes" id="UP000266633"/>
    </source>
</evidence>
<protein>
    <submittedName>
        <fullName evidence="2">Uncharacterized protein</fullName>
    </submittedName>
</protein>
<sequence length="248" mass="27754">MNSIPAFGSLPIADPDSKLNWRTTQNTSGQQQTDDGIAATSEVKVERQAVAISAEAFNKYYTEIQAGDRASKPLVITAEEMHANFMELLAEKLKKMDEASNALHTISEQIDQTYQSFMDKLVKDNLDLKEASFGFSVNQYGRLVVTQTQGLNQEQVTRLEQALNSSRELVEQANKLANAQIAVFDAEDFDLGVSFNRDNYAQTIDIGAEILTRNLARVAPHDDSGMEIHQRSWDNNWRQQLLTKGVPK</sequence>
<keyword evidence="3" id="KW-1185">Reference proteome</keyword>
<dbReference type="EMBL" id="QZDO01000065">
    <property type="protein sequence ID" value="RJL68085.1"/>
    <property type="molecule type" value="Genomic_DNA"/>
</dbReference>
<evidence type="ECO:0000313" key="2">
    <source>
        <dbReference type="EMBL" id="RJL68085.1"/>
    </source>
</evidence>
<dbReference type="RefSeq" id="WP_024109283.1">
    <property type="nucleotide sequence ID" value="NZ_CP031560.1"/>
</dbReference>
<feature type="region of interest" description="Disordered" evidence="1">
    <location>
        <begin position="15"/>
        <end position="36"/>
    </location>
</feature>
<accession>A0ABX9NLB3</accession>
<proteinExistence type="predicted"/>
<gene>
    <name evidence="2" type="ORF">D5077_17500</name>
</gene>
<evidence type="ECO:0000256" key="1">
    <source>
        <dbReference type="SAM" id="MobiDB-lite"/>
    </source>
</evidence>
<comment type="caution">
    <text evidence="2">The sequence shown here is derived from an EMBL/GenBank/DDBJ whole genome shotgun (WGS) entry which is preliminary data.</text>
</comment>
<reference evidence="2 3" key="1">
    <citation type="submission" date="2018-09" db="EMBL/GenBank/DDBJ databases">
        <title>Phylogenetic diversity of Pectobacterium and Dickeya strains causing blackleg disease of potato in Morocco.</title>
        <authorList>
            <person name="Oulghazi S."/>
            <person name="Moumni M."/>
            <person name="Faure D."/>
        </authorList>
    </citation>
    <scope>NUCLEOTIDE SEQUENCE [LARGE SCALE GENOMIC DNA]</scope>
    <source>
        <strain evidence="2 3">S4.16.03.LID</strain>
    </source>
</reference>
<dbReference type="Proteomes" id="UP000266633">
    <property type="component" value="Unassembled WGS sequence"/>
</dbReference>
<feature type="compositionally biased region" description="Polar residues" evidence="1">
    <location>
        <begin position="20"/>
        <end position="34"/>
    </location>
</feature>
<organism evidence="2 3">
    <name type="scientific">Dickeya dianthicola</name>
    <dbReference type="NCBI Taxonomy" id="204039"/>
    <lineage>
        <taxon>Bacteria</taxon>
        <taxon>Pseudomonadati</taxon>
        <taxon>Pseudomonadota</taxon>
        <taxon>Gammaproteobacteria</taxon>
        <taxon>Enterobacterales</taxon>
        <taxon>Pectobacteriaceae</taxon>
        <taxon>Dickeya</taxon>
    </lineage>
</organism>
<name>A0ABX9NLB3_9GAMM</name>
<dbReference type="GeneID" id="49323988"/>